<protein>
    <recommendedName>
        <fullName evidence="8">Carbamoyl phosphate synthase small chain</fullName>
        <ecNumber evidence="8">6.3.5.5</ecNumber>
    </recommendedName>
    <alternativeName>
        <fullName evidence="8">Carbamoyl phosphate synthetase glutamine chain</fullName>
    </alternativeName>
</protein>
<dbReference type="EC" id="6.3.5.5" evidence="8"/>
<dbReference type="SUPFAM" id="SSF52317">
    <property type="entry name" value="Class I glutamine amidotransferase-like"/>
    <property type="match status" value="1"/>
</dbReference>
<keyword evidence="3 8" id="KW-0436">Ligase</keyword>
<feature type="active site" evidence="8">
    <location>
        <position position="351"/>
    </location>
</feature>
<dbReference type="SUPFAM" id="SSF52021">
    <property type="entry name" value="Carbamoyl phosphate synthetase, small subunit N-terminal domain"/>
    <property type="match status" value="1"/>
</dbReference>
<keyword evidence="4 8" id="KW-0547">Nucleotide-binding</keyword>
<evidence type="ECO:0000259" key="9">
    <source>
        <dbReference type="SMART" id="SM01097"/>
    </source>
</evidence>
<dbReference type="InterPro" id="IPR017926">
    <property type="entry name" value="GATASE"/>
</dbReference>
<dbReference type="Pfam" id="PF00117">
    <property type="entry name" value="GATase"/>
    <property type="match status" value="1"/>
</dbReference>
<feature type="region of interest" description="CPSase" evidence="8">
    <location>
        <begin position="1"/>
        <end position="190"/>
    </location>
</feature>
<dbReference type="InterPro" id="IPR036480">
    <property type="entry name" value="CarbP_synth_ssu_N_sf"/>
</dbReference>
<keyword evidence="8" id="KW-0028">Amino-acid biosynthesis</keyword>
<keyword evidence="8" id="KW-0055">Arginine biosynthesis</keyword>
<comment type="function">
    <text evidence="8">Small subunit of the glutamine-dependent carbamoyl phosphate synthetase (CPSase). CPSase catalyzes the formation of carbamoyl phosphate from the ammonia moiety of glutamine, carbonate, and phosphate donated by ATP, constituting the first step of 2 biosynthetic pathways, one leading to arginine and/or urea and the other to pyrimidine nucleotides. The small subunit (glutamine amidotransferase) binds and cleaves glutamine to supply the large subunit with the substrate ammonia.</text>
</comment>
<comment type="pathway">
    <text evidence="1 8">Amino-acid biosynthesis; L-arginine biosynthesis; carbamoyl phosphate from bicarbonate: step 1/1.</text>
</comment>
<feature type="domain" description="Carbamoyl-phosphate synthase small subunit N-terminal" evidence="9">
    <location>
        <begin position="1"/>
        <end position="131"/>
    </location>
</feature>
<comment type="catalytic activity">
    <reaction evidence="7 8">
        <text>hydrogencarbonate + L-glutamine + 2 ATP + H2O = carbamoyl phosphate + L-glutamate + 2 ADP + phosphate + 2 H(+)</text>
        <dbReference type="Rhea" id="RHEA:18633"/>
        <dbReference type="ChEBI" id="CHEBI:15377"/>
        <dbReference type="ChEBI" id="CHEBI:15378"/>
        <dbReference type="ChEBI" id="CHEBI:17544"/>
        <dbReference type="ChEBI" id="CHEBI:29985"/>
        <dbReference type="ChEBI" id="CHEBI:30616"/>
        <dbReference type="ChEBI" id="CHEBI:43474"/>
        <dbReference type="ChEBI" id="CHEBI:58228"/>
        <dbReference type="ChEBI" id="CHEBI:58359"/>
        <dbReference type="ChEBI" id="CHEBI:456216"/>
        <dbReference type="EC" id="6.3.5.5"/>
    </reaction>
</comment>
<evidence type="ECO:0000256" key="2">
    <source>
        <dbReference type="ARBA" id="ARBA00007800"/>
    </source>
</evidence>
<feature type="binding site" evidence="8">
    <location>
        <position position="239"/>
    </location>
    <ligand>
        <name>L-glutamine</name>
        <dbReference type="ChEBI" id="CHEBI:58359"/>
    </ligand>
</feature>
<feature type="binding site" evidence="8">
    <location>
        <position position="45"/>
    </location>
    <ligand>
        <name>L-glutamine</name>
        <dbReference type="ChEBI" id="CHEBI:58359"/>
    </ligand>
</feature>
<evidence type="ECO:0000256" key="3">
    <source>
        <dbReference type="ARBA" id="ARBA00022598"/>
    </source>
</evidence>
<feature type="binding site" evidence="8">
    <location>
        <position position="310"/>
    </location>
    <ligand>
        <name>L-glutamine</name>
        <dbReference type="ChEBI" id="CHEBI:58359"/>
    </ligand>
</feature>
<feature type="active site" description="Nucleophile" evidence="8">
    <location>
        <position position="266"/>
    </location>
</feature>
<dbReference type="PRINTS" id="PR00096">
    <property type="entry name" value="GATASE"/>
</dbReference>
<evidence type="ECO:0000256" key="1">
    <source>
        <dbReference type="ARBA" id="ARBA00005077"/>
    </source>
</evidence>
<comment type="pathway">
    <text evidence="8">Pyrimidine metabolism; UMP biosynthesis via de novo pathway; (S)-dihydroorotate from bicarbonate: step 1/3.</text>
</comment>
<feature type="active site" evidence="8">
    <location>
        <position position="349"/>
    </location>
</feature>
<comment type="caution">
    <text evidence="10">The sequence shown here is derived from an EMBL/GenBank/DDBJ whole genome shotgun (WGS) entry which is preliminary data.</text>
</comment>
<evidence type="ECO:0000256" key="6">
    <source>
        <dbReference type="ARBA" id="ARBA00022962"/>
    </source>
</evidence>
<dbReference type="PROSITE" id="PS51273">
    <property type="entry name" value="GATASE_TYPE_1"/>
    <property type="match status" value="1"/>
</dbReference>
<evidence type="ECO:0000313" key="11">
    <source>
        <dbReference type="Proteomes" id="UP001628192"/>
    </source>
</evidence>
<dbReference type="InterPro" id="IPR002474">
    <property type="entry name" value="CarbamoylP_synth_ssu_N"/>
</dbReference>
<keyword evidence="6 8" id="KW-0315">Glutamine amidotransferase</keyword>
<comment type="catalytic activity">
    <reaction evidence="8">
        <text>L-glutamine + H2O = L-glutamate + NH4(+)</text>
        <dbReference type="Rhea" id="RHEA:15889"/>
        <dbReference type="ChEBI" id="CHEBI:15377"/>
        <dbReference type="ChEBI" id="CHEBI:28938"/>
        <dbReference type="ChEBI" id="CHEBI:29985"/>
        <dbReference type="ChEBI" id="CHEBI:58359"/>
    </reaction>
</comment>
<dbReference type="PRINTS" id="PR00099">
    <property type="entry name" value="CPSGATASE"/>
</dbReference>
<name>A0ABQ0E7Z6_9BACT</name>
<dbReference type="EMBL" id="BAAFSG010000001">
    <property type="protein sequence ID" value="GAB1253830.1"/>
    <property type="molecule type" value="Genomic_DNA"/>
</dbReference>
<dbReference type="Gene3D" id="3.50.30.20">
    <property type="entry name" value="Carbamoyl-phosphate synthase small subunit, N-terminal domain"/>
    <property type="match status" value="1"/>
</dbReference>
<feature type="binding site" evidence="8">
    <location>
        <position position="311"/>
    </location>
    <ligand>
        <name>L-glutamine</name>
        <dbReference type="ChEBI" id="CHEBI:58359"/>
    </ligand>
</feature>
<keyword evidence="5 8" id="KW-0067">ATP-binding</keyword>
<evidence type="ECO:0000256" key="4">
    <source>
        <dbReference type="ARBA" id="ARBA00022741"/>
    </source>
</evidence>
<evidence type="ECO:0000256" key="5">
    <source>
        <dbReference type="ARBA" id="ARBA00022840"/>
    </source>
</evidence>
<evidence type="ECO:0000256" key="7">
    <source>
        <dbReference type="ARBA" id="ARBA00048816"/>
    </source>
</evidence>
<feature type="binding site" evidence="8">
    <location>
        <position position="267"/>
    </location>
    <ligand>
        <name>L-glutamine</name>
        <dbReference type="ChEBI" id="CHEBI:58359"/>
    </ligand>
</feature>
<reference evidence="10 11" key="1">
    <citation type="journal article" date="2025" name="Int. J. Syst. Evol. Microbiol.">
        <title>Desulfovibrio falkowii sp. nov., Porphyromonas miyakawae sp. nov., Mediterraneibacter flintii sp. nov. and Owariibacterium komagatae gen. nov., sp. nov., isolated from human faeces.</title>
        <authorList>
            <person name="Hamaguchi T."/>
            <person name="Ohara M."/>
            <person name="Hisatomi A."/>
            <person name="Sekiguchi K."/>
            <person name="Takeda J.I."/>
            <person name="Ueyama J."/>
            <person name="Ito M."/>
            <person name="Nishiwaki H."/>
            <person name="Ogi T."/>
            <person name="Hirayama M."/>
            <person name="Ohkuma M."/>
            <person name="Sakamoto M."/>
            <person name="Ohno K."/>
        </authorList>
    </citation>
    <scope>NUCLEOTIDE SEQUENCE [LARGE SCALE GENOMIC DNA]</scope>
    <source>
        <strain evidence="10 11">13CB8C</strain>
    </source>
</reference>
<dbReference type="RefSeq" id="WP_407844478.1">
    <property type="nucleotide sequence ID" value="NZ_BAAFSG010000001.1"/>
</dbReference>
<sequence>MKALLVLEDGFTLEGKSFTGDFETGGEVIFTTGMTGYQEILTDPSYYGQMVCMTYPLIGNYGTCREDMESAGVHCAALLVKECCKKPSNWRSTMSLPEFMKRYEKPGVEGLDTRALTRHLRMNGAMRGIISTRETDPAVLQERARALPAMKGHNLVPFVAPEKPYAWYDNAVQEVTVAEDGSYAWRGTGLPLLVYDFGIKWNILRRLCEAGFEPLAVPPGFSLARAKASGAKGVFLSNGPGDPATLTSEIALVRELIHMLPVTGICLGHQLIGHALGARTEKLKFGHHGCNHPVKDLTTGRIEISSQNHGFHVVLDDVDDVEATHVNLNDQTLEGLCHKTLPVMSLQYHPEAAAGPHDGEYLFNRFRKIIGESAGA</sequence>
<dbReference type="NCBIfam" id="NF009475">
    <property type="entry name" value="PRK12838.1"/>
    <property type="match status" value="1"/>
</dbReference>
<gene>
    <name evidence="8 10" type="primary">carA</name>
    <name evidence="10" type="ORF">Defa_13170</name>
</gene>
<evidence type="ECO:0000256" key="8">
    <source>
        <dbReference type="HAMAP-Rule" id="MF_01209"/>
    </source>
</evidence>
<keyword evidence="11" id="KW-1185">Reference proteome</keyword>
<feature type="binding site" evidence="8">
    <location>
        <position position="241"/>
    </location>
    <ligand>
        <name>L-glutamine</name>
        <dbReference type="ChEBI" id="CHEBI:58359"/>
    </ligand>
</feature>
<dbReference type="PANTHER" id="PTHR43418">
    <property type="entry name" value="MULTIFUNCTIONAL TRYPTOPHAN BIOSYNTHESIS PROTEIN-RELATED"/>
    <property type="match status" value="1"/>
</dbReference>
<dbReference type="SMART" id="SM01097">
    <property type="entry name" value="CPSase_sm_chain"/>
    <property type="match status" value="1"/>
</dbReference>
<comment type="subunit">
    <text evidence="8">Composed of two chains; the small (or glutamine) chain promotes the hydrolysis of glutamine to ammonia, which is used by the large (or ammonia) chain to synthesize carbamoyl phosphate. Tetramer of heterodimers (alpha,beta)4.</text>
</comment>
<dbReference type="NCBIfam" id="TIGR01368">
    <property type="entry name" value="CPSaseIIsmall"/>
    <property type="match status" value="1"/>
</dbReference>
<accession>A0ABQ0E7Z6</accession>
<keyword evidence="8" id="KW-0665">Pyrimidine biosynthesis</keyword>
<dbReference type="HAMAP" id="MF_01209">
    <property type="entry name" value="CPSase_S_chain"/>
    <property type="match status" value="1"/>
</dbReference>
<dbReference type="Proteomes" id="UP001628192">
    <property type="component" value="Unassembled WGS sequence"/>
</dbReference>
<organism evidence="10 11">
    <name type="scientific">Desulfovibrio falkowii</name>
    <dbReference type="NCBI Taxonomy" id="3136602"/>
    <lineage>
        <taxon>Bacteria</taxon>
        <taxon>Pseudomonadati</taxon>
        <taxon>Thermodesulfobacteriota</taxon>
        <taxon>Desulfovibrionia</taxon>
        <taxon>Desulfovibrionales</taxon>
        <taxon>Desulfovibrionaceae</taxon>
        <taxon>Desulfovibrio</taxon>
    </lineage>
</organism>
<evidence type="ECO:0000313" key="10">
    <source>
        <dbReference type="EMBL" id="GAB1253830.1"/>
    </source>
</evidence>
<dbReference type="InterPro" id="IPR029062">
    <property type="entry name" value="Class_I_gatase-like"/>
</dbReference>
<dbReference type="InterPro" id="IPR050472">
    <property type="entry name" value="Anth_synth/Amidotransfase"/>
</dbReference>
<dbReference type="InterPro" id="IPR006274">
    <property type="entry name" value="CarbamoylP_synth_ssu"/>
</dbReference>
<dbReference type="CDD" id="cd01744">
    <property type="entry name" value="GATase1_CPSase"/>
    <property type="match status" value="1"/>
</dbReference>
<dbReference type="Pfam" id="PF00988">
    <property type="entry name" value="CPSase_sm_chain"/>
    <property type="match status" value="1"/>
</dbReference>
<comment type="similarity">
    <text evidence="2 8">Belongs to the CarA family.</text>
</comment>
<feature type="binding site" evidence="8">
    <location>
        <position position="270"/>
    </location>
    <ligand>
        <name>L-glutamine</name>
        <dbReference type="ChEBI" id="CHEBI:58359"/>
    </ligand>
</feature>
<dbReference type="InterPro" id="IPR035686">
    <property type="entry name" value="CPSase_GATase1"/>
</dbReference>
<dbReference type="PANTHER" id="PTHR43418:SF7">
    <property type="entry name" value="CARBAMOYL-PHOSPHATE SYNTHASE SMALL CHAIN"/>
    <property type="match status" value="1"/>
</dbReference>
<dbReference type="Gene3D" id="3.40.50.880">
    <property type="match status" value="1"/>
</dbReference>
<proteinExistence type="inferred from homology"/>
<feature type="binding site" evidence="8">
    <location>
        <position position="308"/>
    </location>
    <ligand>
        <name>L-glutamine</name>
        <dbReference type="ChEBI" id="CHEBI:58359"/>
    </ligand>
</feature>
<dbReference type="PRINTS" id="PR00097">
    <property type="entry name" value="ANTSNTHASEII"/>
</dbReference>